<keyword evidence="3" id="KW-1185">Reference proteome</keyword>
<evidence type="ECO:0000313" key="2">
    <source>
        <dbReference type="EMBL" id="CAG7734260.1"/>
    </source>
</evidence>
<name>A0A8J2KXM7_9HEXA</name>
<dbReference type="Proteomes" id="UP000708208">
    <property type="component" value="Unassembled WGS sequence"/>
</dbReference>
<gene>
    <name evidence="2" type="ORF">AFUS01_LOCUS22658</name>
</gene>
<organism evidence="2 3">
    <name type="scientific">Allacma fusca</name>
    <dbReference type="NCBI Taxonomy" id="39272"/>
    <lineage>
        <taxon>Eukaryota</taxon>
        <taxon>Metazoa</taxon>
        <taxon>Ecdysozoa</taxon>
        <taxon>Arthropoda</taxon>
        <taxon>Hexapoda</taxon>
        <taxon>Collembola</taxon>
        <taxon>Symphypleona</taxon>
        <taxon>Sminthuridae</taxon>
        <taxon>Allacma</taxon>
    </lineage>
</organism>
<accession>A0A8J2KXM7</accession>
<protein>
    <submittedName>
        <fullName evidence="2">Uncharacterized protein</fullName>
    </submittedName>
</protein>
<sequence>MAPLFGLLALLIGVVGAVPFPPDKDASGTRTDEKYFITNRYYKQAEAFDVCRERGDLWLVRIQNTTKSEEVHDFLSRKEFRNAWTAGQAGRQDFVSYKWGEMGGPITEFFWQTKPSVDNIPPVIWRESGVVVVTNPPETWLFQHRETLHPALSRHFAEIDRLRHHLAKKDASFRWESPEEKAFQLVKLAMISVQVLDYFYPEANIRVVTNASN</sequence>
<proteinExistence type="predicted"/>
<keyword evidence="1" id="KW-0732">Signal</keyword>
<dbReference type="AlphaFoldDB" id="A0A8J2KXM7"/>
<dbReference type="EMBL" id="CAJVCH010265687">
    <property type="protein sequence ID" value="CAG7734260.1"/>
    <property type="molecule type" value="Genomic_DNA"/>
</dbReference>
<evidence type="ECO:0000256" key="1">
    <source>
        <dbReference type="SAM" id="SignalP"/>
    </source>
</evidence>
<evidence type="ECO:0000313" key="3">
    <source>
        <dbReference type="Proteomes" id="UP000708208"/>
    </source>
</evidence>
<reference evidence="2" key="1">
    <citation type="submission" date="2021-06" db="EMBL/GenBank/DDBJ databases">
        <authorList>
            <person name="Hodson N. C."/>
            <person name="Mongue J. A."/>
            <person name="Jaron S. K."/>
        </authorList>
    </citation>
    <scope>NUCLEOTIDE SEQUENCE</scope>
</reference>
<feature type="signal peptide" evidence="1">
    <location>
        <begin position="1"/>
        <end position="17"/>
    </location>
</feature>
<feature type="chain" id="PRO_5035298337" evidence="1">
    <location>
        <begin position="18"/>
        <end position="213"/>
    </location>
</feature>
<comment type="caution">
    <text evidence="2">The sequence shown here is derived from an EMBL/GenBank/DDBJ whole genome shotgun (WGS) entry which is preliminary data.</text>
</comment>